<evidence type="ECO:0000256" key="2">
    <source>
        <dbReference type="PROSITE-ProRule" id="PRU00169"/>
    </source>
</evidence>
<evidence type="ECO:0000313" key="5">
    <source>
        <dbReference type="Proteomes" id="UP000261174"/>
    </source>
</evidence>
<dbReference type="Proteomes" id="UP000261174">
    <property type="component" value="Unassembled WGS sequence"/>
</dbReference>
<accession>A0A3E1NZS8</accession>
<keyword evidence="5" id="KW-1185">Reference proteome</keyword>
<evidence type="ECO:0000256" key="1">
    <source>
        <dbReference type="ARBA" id="ARBA00022553"/>
    </source>
</evidence>
<keyword evidence="1 2" id="KW-0597">Phosphoprotein</keyword>
<dbReference type="PANTHER" id="PTHR44591">
    <property type="entry name" value="STRESS RESPONSE REGULATOR PROTEIN 1"/>
    <property type="match status" value="1"/>
</dbReference>
<dbReference type="PANTHER" id="PTHR44591:SF3">
    <property type="entry name" value="RESPONSE REGULATORY DOMAIN-CONTAINING PROTEIN"/>
    <property type="match status" value="1"/>
</dbReference>
<name>A0A3E1NZS8_9BACT</name>
<dbReference type="AlphaFoldDB" id="A0A3E1NZS8"/>
<organism evidence="4 5">
    <name type="scientific">Chitinophaga silvisoli</name>
    <dbReference type="NCBI Taxonomy" id="2291814"/>
    <lineage>
        <taxon>Bacteria</taxon>
        <taxon>Pseudomonadati</taxon>
        <taxon>Bacteroidota</taxon>
        <taxon>Chitinophagia</taxon>
        <taxon>Chitinophagales</taxon>
        <taxon>Chitinophagaceae</taxon>
        <taxon>Chitinophaga</taxon>
    </lineage>
</organism>
<dbReference type="GO" id="GO:0000160">
    <property type="term" value="P:phosphorelay signal transduction system"/>
    <property type="evidence" value="ECO:0007669"/>
    <property type="project" value="InterPro"/>
</dbReference>
<reference evidence="4 5" key="1">
    <citation type="submission" date="2018-08" db="EMBL/GenBank/DDBJ databases">
        <title>Chitinophaga sp. K20C18050901, a novel bacterium isolated from forest soil.</title>
        <authorList>
            <person name="Wang C."/>
        </authorList>
    </citation>
    <scope>NUCLEOTIDE SEQUENCE [LARGE SCALE GENOMIC DNA]</scope>
    <source>
        <strain evidence="4 5">K20C18050901</strain>
    </source>
</reference>
<dbReference type="Pfam" id="PF00072">
    <property type="entry name" value="Response_reg"/>
    <property type="match status" value="1"/>
</dbReference>
<dbReference type="SUPFAM" id="SSF52172">
    <property type="entry name" value="CheY-like"/>
    <property type="match status" value="1"/>
</dbReference>
<dbReference type="EMBL" id="QTJV01000007">
    <property type="protein sequence ID" value="RFM33248.1"/>
    <property type="molecule type" value="Genomic_DNA"/>
</dbReference>
<dbReference type="InterPro" id="IPR011006">
    <property type="entry name" value="CheY-like_superfamily"/>
</dbReference>
<dbReference type="Gene3D" id="3.40.50.2300">
    <property type="match status" value="1"/>
</dbReference>
<feature type="domain" description="Response regulatory" evidence="3">
    <location>
        <begin position="26"/>
        <end position="140"/>
    </location>
</feature>
<evidence type="ECO:0000259" key="3">
    <source>
        <dbReference type="PROSITE" id="PS50110"/>
    </source>
</evidence>
<evidence type="ECO:0000313" key="4">
    <source>
        <dbReference type="EMBL" id="RFM33248.1"/>
    </source>
</evidence>
<dbReference type="SMART" id="SM00448">
    <property type="entry name" value="REC"/>
    <property type="match status" value="1"/>
</dbReference>
<dbReference type="InterPro" id="IPR050595">
    <property type="entry name" value="Bact_response_regulator"/>
</dbReference>
<comment type="caution">
    <text evidence="4">The sequence shown here is derived from an EMBL/GenBank/DDBJ whole genome shotgun (WGS) entry which is preliminary data.</text>
</comment>
<dbReference type="InterPro" id="IPR001789">
    <property type="entry name" value="Sig_transdc_resp-reg_receiver"/>
</dbReference>
<dbReference type="PROSITE" id="PS50110">
    <property type="entry name" value="RESPONSE_REGULATORY"/>
    <property type="match status" value="1"/>
</dbReference>
<protein>
    <submittedName>
        <fullName evidence="4">Response regulator</fullName>
    </submittedName>
</protein>
<gene>
    <name evidence="4" type="ORF">DXN04_19670</name>
</gene>
<feature type="modified residue" description="4-aspartylphosphate" evidence="2">
    <location>
        <position position="75"/>
    </location>
</feature>
<proteinExistence type="predicted"/>
<sequence>MNVVACMHLVYRAIFYVLNRSKMKKKILIVDDSAPMRFLLEAMLGNKYKVYAATDGLTATMWLSGGNIPDLIITDVQMPNIDGWQLAKNLAGNALYSDIPVIVLTGMDLKENIPLYPNVAKVISKPFDPIKLLEIVDNQLSTRQSVSIAG</sequence>